<dbReference type="PANTHER" id="PTHR22916:SF51">
    <property type="entry name" value="GLYCOSYLTRANSFERASE EPSH-RELATED"/>
    <property type="match status" value="1"/>
</dbReference>
<dbReference type="KEGG" id="blau:DQQ01_10480"/>
<dbReference type="RefSeq" id="WP_111919992.1">
    <property type="nucleotide sequence ID" value="NZ_CP030280.1"/>
</dbReference>
<dbReference type="InterPro" id="IPR029044">
    <property type="entry name" value="Nucleotide-diphossugar_trans"/>
</dbReference>
<feature type="domain" description="Glycosyltransferase 2-like" evidence="3">
    <location>
        <begin position="328"/>
        <end position="446"/>
    </location>
</feature>
<keyword evidence="2" id="KW-0808">Transferase</keyword>
<feature type="domain" description="Glycosyltransferase 2-like" evidence="3">
    <location>
        <begin position="7"/>
        <end position="121"/>
    </location>
</feature>
<dbReference type="PANTHER" id="PTHR22916">
    <property type="entry name" value="GLYCOSYLTRANSFERASE"/>
    <property type="match status" value="1"/>
</dbReference>
<organism evidence="4 5">
    <name type="scientific">Blautia argi</name>
    <dbReference type="NCBI Taxonomy" id="1912897"/>
    <lineage>
        <taxon>Bacteria</taxon>
        <taxon>Bacillati</taxon>
        <taxon>Bacillota</taxon>
        <taxon>Clostridia</taxon>
        <taxon>Lachnospirales</taxon>
        <taxon>Lachnospiraceae</taxon>
        <taxon>Blautia</taxon>
    </lineage>
</organism>
<dbReference type="GO" id="GO:0016758">
    <property type="term" value="F:hexosyltransferase activity"/>
    <property type="evidence" value="ECO:0007669"/>
    <property type="project" value="UniProtKB-ARBA"/>
</dbReference>
<protein>
    <recommendedName>
        <fullName evidence="3">Glycosyltransferase 2-like domain-containing protein</fullName>
    </recommendedName>
</protein>
<keyword evidence="1" id="KW-0328">Glycosyltransferase</keyword>
<dbReference type="SUPFAM" id="SSF53448">
    <property type="entry name" value="Nucleotide-diphospho-sugar transferases"/>
    <property type="match status" value="2"/>
</dbReference>
<dbReference type="EMBL" id="CP030280">
    <property type="protein sequence ID" value="AWY98504.1"/>
    <property type="molecule type" value="Genomic_DNA"/>
</dbReference>
<dbReference type="Pfam" id="PF00535">
    <property type="entry name" value="Glycos_transf_2"/>
    <property type="match status" value="2"/>
</dbReference>
<evidence type="ECO:0000256" key="2">
    <source>
        <dbReference type="ARBA" id="ARBA00022679"/>
    </source>
</evidence>
<evidence type="ECO:0000256" key="1">
    <source>
        <dbReference type="ARBA" id="ARBA00022676"/>
    </source>
</evidence>
<evidence type="ECO:0000313" key="5">
    <source>
        <dbReference type="Proteomes" id="UP000250003"/>
    </source>
</evidence>
<dbReference type="Gene3D" id="3.90.550.10">
    <property type="entry name" value="Spore Coat Polysaccharide Biosynthesis Protein SpsA, Chain A"/>
    <property type="match status" value="2"/>
</dbReference>
<dbReference type="OrthoDB" id="1640114at2"/>
<evidence type="ECO:0000259" key="3">
    <source>
        <dbReference type="Pfam" id="PF00535"/>
    </source>
</evidence>
<sequence length="648" mass="75641">MAQPLVSVLIPVYNVEEYLERCLDSVLNQSLTRIEVICVNDGSTDKSLEILKKYQENDSRVIIVSKENGGLPSARNAGIERARGEYIGFVDSDDYVQPDMFEKLYNTAKKEKSDVVVCGANILPETPRASDWLYACLSPGYRKYDKFDANMLFHDMTVTPFLWRTLIKKSLIDKYNLRLNETIMIGEDKAFQCKVYPLAESITVIPDKLYNYFWCREGSLMNQTVYGDPEKKVLEHGRLIADIAETVMKYQEKEHIKEAFLEWSIPFLYDDFIFLSLENKVDLATKMIDVWNKCGYPEYKFDMPEWKREMVDYFEQVAQEEKIIPRLSLVIPVDIEAEYLEETIANILEQSLEEMEILLVNNGTKNENYAILHKYLFKDKRIRLLNIAHTSYAEALNRGMNLARAKYITFMETYDWYENKSSLKEWIEYTESENVDVCGSMYCMKNVPGALAGEYRSISNPEENIGKYLESDFHSMIFRTEYLRKNEILFHESTILTGFEFLAFACLHTERRAWYQNITYIHRNIHRPDWISTEKCKIVLNIFVKLMRLSIEKNCAYLQVKILEMLNGDELGKIIVNNTRAFKASPSEFPNGENSQVEAVDSLLRIASLTNVDFLKKHGYSVEKTYIKTLYEVIKERQKFLAELSSQR</sequence>
<name>A0A2Z4UCB6_9FIRM</name>
<proteinExistence type="predicted"/>
<gene>
    <name evidence="4" type="ORF">DQQ01_10480</name>
</gene>
<reference evidence="5" key="1">
    <citation type="submission" date="2018-06" db="EMBL/GenBank/DDBJ databases">
        <title>Description of Blautia argi sp. nov., a new anaerobic isolated from dog feces.</title>
        <authorList>
            <person name="Chang Y.-H."/>
            <person name="Paek J."/>
            <person name="Shin Y."/>
        </authorList>
    </citation>
    <scope>NUCLEOTIDE SEQUENCE [LARGE SCALE GENOMIC DNA]</scope>
    <source>
        <strain evidence="5">KCTC 15426</strain>
    </source>
</reference>
<dbReference type="Proteomes" id="UP000250003">
    <property type="component" value="Chromosome"/>
</dbReference>
<dbReference type="AlphaFoldDB" id="A0A2Z4UCB6"/>
<dbReference type="InterPro" id="IPR001173">
    <property type="entry name" value="Glyco_trans_2-like"/>
</dbReference>
<dbReference type="CDD" id="cd00761">
    <property type="entry name" value="Glyco_tranf_GTA_type"/>
    <property type="match status" value="2"/>
</dbReference>
<accession>A0A2Z4UCB6</accession>
<keyword evidence="5" id="KW-1185">Reference proteome</keyword>
<evidence type="ECO:0000313" key="4">
    <source>
        <dbReference type="EMBL" id="AWY98504.1"/>
    </source>
</evidence>